<reference evidence="2" key="1">
    <citation type="submission" date="2023-07" db="EMBL/GenBank/DDBJ databases">
        <title>Genome content predicts the carbon catabolic preferences of heterotrophic bacteria.</title>
        <authorList>
            <person name="Gralka M."/>
        </authorList>
    </citation>
    <scope>NUCLEOTIDE SEQUENCE</scope>
    <source>
        <strain evidence="2">I2M02</strain>
    </source>
</reference>
<sequence length="185" mass="20504">MTQKTSLVQTRVSPEVRAKLEAVAGEAGLTVSGVLRLMIGNVVGDDTPEPFKFPSQSRREGKVTVRLPLGVRGKLEEEAKARGVPDLTWVATMLRVRYRRSVQPLPPDRRKFMRAFRKISGVAVNVNQMARAMNKAVLTGSEIEVTAAELRALSDVLRGGLRRDVHNVASGVYDYQVLKAEDEYE</sequence>
<accession>A0AAW7XU84</accession>
<comment type="caution">
    <text evidence="2">The sequence shown here is derived from an EMBL/GenBank/DDBJ whole genome shotgun (WGS) entry which is preliminary data.</text>
</comment>
<name>A0AAW7XU84_9RHOB</name>
<evidence type="ECO:0000313" key="2">
    <source>
        <dbReference type="EMBL" id="MDO6456300.1"/>
    </source>
</evidence>
<dbReference type="RefSeq" id="WP_303494461.1">
    <property type="nucleotide sequence ID" value="NZ_JAUOPJ010000003.1"/>
</dbReference>
<organism evidence="2 3">
    <name type="scientific">Celeribacter halophilus</name>
    <dbReference type="NCBI Taxonomy" id="576117"/>
    <lineage>
        <taxon>Bacteria</taxon>
        <taxon>Pseudomonadati</taxon>
        <taxon>Pseudomonadota</taxon>
        <taxon>Alphaproteobacteria</taxon>
        <taxon>Rhodobacterales</taxon>
        <taxon>Roseobacteraceae</taxon>
        <taxon>Celeribacter</taxon>
    </lineage>
</organism>
<feature type="domain" description="Bacterial mobilisation" evidence="1">
    <location>
        <begin position="117"/>
        <end position="139"/>
    </location>
</feature>
<dbReference type="AlphaFoldDB" id="A0AAW7XU84"/>
<dbReference type="Proteomes" id="UP001169823">
    <property type="component" value="Unassembled WGS sequence"/>
</dbReference>
<evidence type="ECO:0000313" key="3">
    <source>
        <dbReference type="Proteomes" id="UP001169823"/>
    </source>
</evidence>
<protein>
    <submittedName>
        <fullName evidence="2">MobC family plasmid mobilization relaxosome protein</fullName>
    </submittedName>
</protein>
<gene>
    <name evidence="2" type="ORF">Q4494_04355</name>
</gene>
<dbReference type="EMBL" id="JAUOPJ010000003">
    <property type="protein sequence ID" value="MDO6456300.1"/>
    <property type="molecule type" value="Genomic_DNA"/>
</dbReference>
<proteinExistence type="predicted"/>
<evidence type="ECO:0000259" key="1">
    <source>
        <dbReference type="Pfam" id="PF05713"/>
    </source>
</evidence>
<dbReference type="Pfam" id="PF05713">
    <property type="entry name" value="MobC"/>
    <property type="match status" value="1"/>
</dbReference>
<dbReference type="InterPro" id="IPR008687">
    <property type="entry name" value="MobC"/>
</dbReference>